<name>A0A9W7ARJ3_9STRA</name>
<feature type="region of interest" description="Disordered" evidence="1">
    <location>
        <begin position="108"/>
        <end position="157"/>
    </location>
</feature>
<keyword evidence="3" id="KW-1185">Reference proteome</keyword>
<dbReference type="EMBL" id="BRXW01000665">
    <property type="protein sequence ID" value="GMH73074.1"/>
    <property type="molecule type" value="Genomic_DNA"/>
</dbReference>
<feature type="compositionally biased region" description="Basic and acidic residues" evidence="1">
    <location>
        <begin position="142"/>
        <end position="157"/>
    </location>
</feature>
<proteinExistence type="predicted"/>
<dbReference type="OrthoDB" id="10579818at2759"/>
<dbReference type="Proteomes" id="UP001165122">
    <property type="component" value="Unassembled WGS sequence"/>
</dbReference>
<feature type="compositionally biased region" description="Acidic residues" evidence="1">
    <location>
        <begin position="132"/>
        <end position="141"/>
    </location>
</feature>
<gene>
    <name evidence="2" type="ORF">TrLO_g12046</name>
</gene>
<organism evidence="2 3">
    <name type="scientific">Triparma laevis f. longispina</name>
    <dbReference type="NCBI Taxonomy" id="1714387"/>
    <lineage>
        <taxon>Eukaryota</taxon>
        <taxon>Sar</taxon>
        <taxon>Stramenopiles</taxon>
        <taxon>Ochrophyta</taxon>
        <taxon>Bolidophyceae</taxon>
        <taxon>Parmales</taxon>
        <taxon>Triparmaceae</taxon>
        <taxon>Triparma</taxon>
    </lineage>
</organism>
<dbReference type="AlphaFoldDB" id="A0A9W7ARJ3"/>
<comment type="caution">
    <text evidence="2">The sequence shown here is derived from an EMBL/GenBank/DDBJ whole genome shotgun (WGS) entry which is preliminary data.</text>
</comment>
<accession>A0A9W7ARJ3</accession>
<evidence type="ECO:0000313" key="3">
    <source>
        <dbReference type="Proteomes" id="UP001165122"/>
    </source>
</evidence>
<evidence type="ECO:0000313" key="2">
    <source>
        <dbReference type="EMBL" id="GMH73074.1"/>
    </source>
</evidence>
<sequence length="177" mass="19859">MGKNGSKSSRRANQKSKPAAKAKAAKVKARGPHVSDFEKERRNMIERNLNKTSKNAPKKMSKLEKEERHVHLSNALEASQNFGVDRRSLTTVLSAATSSLGVPVTLQAQHKYEKEEQQQPDNPFAAFAYSSSDDDDDDEADEQARMEKKLEKEREKSNVFDWKAPTLGVVDDVDDDL</sequence>
<feature type="region of interest" description="Disordered" evidence="1">
    <location>
        <begin position="1"/>
        <end position="68"/>
    </location>
</feature>
<feature type="compositionally biased region" description="Basic residues" evidence="1">
    <location>
        <begin position="8"/>
        <end position="31"/>
    </location>
</feature>
<reference evidence="3" key="1">
    <citation type="journal article" date="2023" name="Commun. Biol.">
        <title>Genome analysis of Parmales, the sister group of diatoms, reveals the evolutionary specialization of diatoms from phago-mixotrophs to photoautotrophs.</title>
        <authorList>
            <person name="Ban H."/>
            <person name="Sato S."/>
            <person name="Yoshikawa S."/>
            <person name="Yamada K."/>
            <person name="Nakamura Y."/>
            <person name="Ichinomiya M."/>
            <person name="Sato N."/>
            <person name="Blanc-Mathieu R."/>
            <person name="Endo H."/>
            <person name="Kuwata A."/>
            <person name="Ogata H."/>
        </authorList>
    </citation>
    <scope>NUCLEOTIDE SEQUENCE [LARGE SCALE GENOMIC DNA]</scope>
    <source>
        <strain evidence="3">NIES 3700</strain>
    </source>
</reference>
<protein>
    <submittedName>
        <fullName evidence="2">Uncharacterized protein</fullName>
    </submittedName>
</protein>
<evidence type="ECO:0000256" key="1">
    <source>
        <dbReference type="SAM" id="MobiDB-lite"/>
    </source>
</evidence>
<feature type="compositionally biased region" description="Basic and acidic residues" evidence="1">
    <location>
        <begin position="33"/>
        <end position="49"/>
    </location>
</feature>